<dbReference type="SUPFAM" id="SSF51011">
    <property type="entry name" value="Glycosyl hydrolase domain"/>
    <property type="match status" value="1"/>
</dbReference>
<name>A0A1S8TXJ5_9CLOT</name>
<comment type="similarity">
    <text evidence="1">Belongs to the glycosyl hydrolase 39 family.</text>
</comment>
<dbReference type="Gene3D" id="3.20.20.80">
    <property type="entry name" value="Glycosidases"/>
    <property type="match status" value="1"/>
</dbReference>
<dbReference type="SUPFAM" id="SSF51445">
    <property type="entry name" value="(Trans)glycosidases"/>
    <property type="match status" value="1"/>
</dbReference>
<dbReference type="InterPro" id="IPR051923">
    <property type="entry name" value="Glycosyl_Hydrolase_39"/>
</dbReference>
<dbReference type="Pfam" id="PF01229">
    <property type="entry name" value="Glyco_hydro_39"/>
    <property type="match status" value="1"/>
</dbReference>
<dbReference type="EMBL" id="LZZM01000011">
    <property type="protein sequence ID" value="OOM82468.1"/>
    <property type="molecule type" value="Genomic_DNA"/>
</dbReference>
<reference evidence="6 7" key="1">
    <citation type="submission" date="2016-05" db="EMBL/GenBank/DDBJ databases">
        <title>Microbial solvent formation.</title>
        <authorList>
            <person name="Poehlein A."/>
            <person name="Montoya Solano J.D."/>
            <person name="Flitsch S."/>
            <person name="Krabben P."/>
            <person name="Duerre P."/>
            <person name="Daniel R."/>
        </authorList>
    </citation>
    <scope>NUCLEOTIDE SEQUENCE [LARGE SCALE GENOMIC DNA]</scope>
    <source>
        <strain evidence="6 7">DSM 2619</strain>
    </source>
</reference>
<dbReference type="Proteomes" id="UP000190890">
    <property type="component" value="Unassembled WGS sequence"/>
</dbReference>
<dbReference type="InterPro" id="IPR000514">
    <property type="entry name" value="Glyco_hydro_39"/>
</dbReference>
<feature type="active site" description="Proton donor" evidence="4">
    <location>
        <position position="158"/>
    </location>
</feature>
<keyword evidence="2 6" id="KW-0378">Hydrolase</keyword>
<dbReference type="InterPro" id="IPR049166">
    <property type="entry name" value="GH39_cat"/>
</dbReference>
<dbReference type="GO" id="GO:0009044">
    <property type="term" value="F:xylan 1,4-beta-xylosidase activity"/>
    <property type="evidence" value="ECO:0007669"/>
    <property type="project" value="UniProtKB-EC"/>
</dbReference>
<organism evidence="6 7">
    <name type="scientific">Clostridium puniceum</name>
    <dbReference type="NCBI Taxonomy" id="29367"/>
    <lineage>
        <taxon>Bacteria</taxon>
        <taxon>Bacillati</taxon>
        <taxon>Bacillota</taxon>
        <taxon>Clostridia</taxon>
        <taxon>Eubacteriales</taxon>
        <taxon>Clostridiaceae</taxon>
        <taxon>Clostridium</taxon>
    </lineage>
</organism>
<dbReference type="OrthoDB" id="9776971at2"/>
<dbReference type="PANTHER" id="PTHR12631">
    <property type="entry name" value="ALPHA-L-IDURONIDASE"/>
    <property type="match status" value="1"/>
</dbReference>
<accession>A0A1S8TXJ5</accession>
<evidence type="ECO:0000313" key="6">
    <source>
        <dbReference type="EMBL" id="OOM82468.1"/>
    </source>
</evidence>
<evidence type="ECO:0000256" key="2">
    <source>
        <dbReference type="ARBA" id="ARBA00022801"/>
    </source>
</evidence>
<dbReference type="PROSITE" id="PS01027">
    <property type="entry name" value="GLYCOSYL_HYDROL_F39"/>
    <property type="match status" value="1"/>
</dbReference>
<dbReference type="Gene3D" id="2.60.40.1500">
    <property type="entry name" value="Glycosyl hydrolase domain, family 39"/>
    <property type="match status" value="1"/>
</dbReference>
<dbReference type="AlphaFoldDB" id="A0A1S8TXJ5"/>
<gene>
    <name evidence="6" type="primary">xynB_1</name>
    <name evidence="6" type="ORF">CLPUN_01700</name>
</gene>
<dbReference type="RefSeq" id="WP_077845495.1">
    <property type="nucleotide sequence ID" value="NZ_LZZM01000011.1"/>
</dbReference>
<dbReference type="InterPro" id="IPR017853">
    <property type="entry name" value="GH"/>
</dbReference>
<dbReference type="STRING" id="29367.CLPUN_01700"/>
<dbReference type="PANTHER" id="PTHR12631:SF10">
    <property type="entry name" value="BETA-XYLOSIDASE-LIKE PROTEIN-RELATED"/>
    <property type="match status" value="1"/>
</dbReference>
<dbReference type="GO" id="GO:0005975">
    <property type="term" value="P:carbohydrate metabolic process"/>
    <property type="evidence" value="ECO:0007669"/>
    <property type="project" value="InterPro"/>
</dbReference>
<evidence type="ECO:0000256" key="4">
    <source>
        <dbReference type="PIRSR" id="PIRSR600514-1"/>
    </source>
</evidence>
<sequence>MRLIKADANIVKGNHSKMFKECVGCGRAYEGLLAEQQRHMKIVSNECGFKYLRFHGLLHDDMAVYNEDSQGNPIYNWQYIDLLYDYIISIGMKPFVELGFMPQSLASGTETVFWWRGNVTPPKSYDKWEKLIYELVMHFTRRYGHDEVSQWYFEVWNEPNLSGFFTGDMAEYFKLYEVTSKTIKNISSDYRVGGPATAGCGWVTEFIEFCYNNKVPVDFVSTHTYGVDGFLDEFGVQQLFLDSNPGAVSDDIIRVQEQVKVSPIPKLEIHFTEWSTSYSPNDPIHDSYHSAAYILSKIKKCEGKVNSMSYWVFSDIFEEPAPPKTHFHGGFGLLNVQGLKKPSFFAYKYLNKLGELELKCNDENAWVCKSDKGIQALLWDYTHIDQNNMSNQTFYKMDLPSLPAEKSQLCLSNLKTGKYQLSVYSVGYKQNDVYTEFLDINYSGTMSKEQIEILNSKTTGLPVIQTYITVKEGMDFTYEIDMRQNDVYLVTIESI</sequence>
<evidence type="ECO:0000256" key="1">
    <source>
        <dbReference type="ARBA" id="ARBA00008875"/>
    </source>
</evidence>
<keyword evidence="3 6" id="KW-0326">Glycosidase</keyword>
<evidence type="ECO:0000313" key="7">
    <source>
        <dbReference type="Proteomes" id="UP000190890"/>
    </source>
</evidence>
<feature type="domain" description="Glycosyl hydrolases family 39 N-terminal catalytic" evidence="5">
    <location>
        <begin position="3"/>
        <end position="367"/>
    </location>
</feature>
<evidence type="ECO:0000256" key="3">
    <source>
        <dbReference type="ARBA" id="ARBA00023295"/>
    </source>
</evidence>
<proteinExistence type="inferred from homology"/>
<dbReference type="EC" id="3.2.1.37" evidence="6"/>
<dbReference type="PRINTS" id="PR00745">
    <property type="entry name" value="GLHYDRLASE39"/>
</dbReference>
<dbReference type="InterPro" id="IPR049165">
    <property type="entry name" value="GH39_as"/>
</dbReference>
<protein>
    <submittedName>
        <fullName evidence="6">Beta-xylosidase</fullName>
        <ecNumber evidence="6">3.2.1.37</ecNumber>
    </submittedName>
</protein>
<evidence type="ECO:0000259" key="5">
    <source>
        <dbReference type="Pfam" id="PF01229"/>
    </source>
</evidence>
<comment type="caution">
    <text evidence="6">The sequence shown here is derived from an EMBL/GenBank/DDBJ whole genome shotgun (WGS) entry which is preliminary data.</text>
</comment>
<keyword evidence="7" id="KW-1185">Reference proteome</keyword>